<dbReference type="STRING" id="694270.A0A395STU6"/>
<dbReference type="EMBL" id="PXOG01000119">
    <property type="protein sequence ID" value="RGP75920.1"/>
    <property type="molecule type" value="Genomic_DNA"/>
</dbReference>
<name>A0A395STU6_9HYPO</name>
<gene>
    <name evidence="3" type="ORF">FLONG3_5500</name>
</gene>
<feature type="chain" id="PRO_5017332851" description="Gpi anchored" evidence="2">
    <location>
        <begin position="18"/>
        <end position="231"/>
    </location>
</feature>
<sequence>MVRSLALFAGVIATAAAQTTTVNFFLPGFDDFAIEGSVVAVKGEATTVAINCAEGTDSSDCGIQEARTVVGGPSTMDISYSYSPPEEYGGGFIDQNTGCKLDPKNDVAYCSVEATNVISGVTESMATSTALSGYKQLIIPITITAGAEKLKGGDAASATASEATTADKPKATGAQVTESTGTAPASTSGASASDADATPTPVESDNAAGPMVTQNAILAAAAIVGGAAMLL</sequence>
<dbReference type="PANTHER" id="PTHR40640">
    <property type="entry name" value="ANCHORED GLYCOPROTEIN, PUTATIVE (AFU_ORTHOLOGUE AFUA_8G04860)-RELATED"/>
    <property type="match status" value="1"/>
</dbReference>
<feature type="compositionally biased region" description="Low complexity" evidence="1">
    <location>
        <begin position="179"/>
        <end position="200"/>
    </location>
</feature>
<reference evidence="3 4" key="1">
    <citation type="journal article" date="2018" name="PLoS Pathog.">
        <title>Evolution of structural diversity of trichothecenes, a family of toxins produced by plant pathogenic and entomopathogenic fungi.</title>
        <authorList>
            <person name="Proctor R.H."/>
            <person name="McCormick S.P."/>
            <person name="Kim H.S."/>
            <person name="Cardoza R.E."/>
            <person name="Stanley A.M."/>
            <person name="Lindo L."/>
            <person name="Kelly A."/>
            <person name="Brown D.W."/>
            <person name="Lee T."/>
            <person name="Vaughan M.M."/>
            <person name="Alexander N.J."/>
            <person name="Busman M."/>
            <person name="Gutierrez S."/>
        </authorList>
    </citation>
    <scope>NUCLEOTIDE SEQUENCE [LARGE SCALE GENOMIC DNA]</scope>
    <source>
        <strain evidence="3 4">NRRL 20695</strain>
    </source>
</reference>
<keyword evidence="4" id="KW-1185">Reference proteome</keyword>
<organism evidence="3 4">
    <name type="scientific">Fusarium longipes</name>
    <dbReference type="NCBI Taxonomy" id="694270"/>
    <lineage>
        <taxon>Eukaryota</taxon>
        <taxon>Fungi</taxon>
        <taxon>Dikarya</taxon>
        <taxon>Ascomycota</taxon>
        <taxon>Pezizomycotina</taxon>
        <taxon>Sordariomycetes</taxon>
        <taxon>Hypocreomycetidae</taxon>
        <taxon>Hypocreales</taxon>
        <taxon>Nectriaceae</taxon>
        <taxon>Fusarium</taxon>
    </lineage>
</organism>
<dbReference type="AlphaFoldDB" id="A0A395STU6"/>
<evidence type="ECO:0000313" key="3">
    <source>
        <dbReference type="EMBL" id="RGP75920.1"/>
    </source>
</evidence>
<feature type="signal peptide" evidence="2">
    <location>
        <begin position="1"/>
        <end position="17"/>
    </location>
</feature>
<dbReference type="PANTHER" id="PTHR40640:SF1">
    <property type="entry name" value="ANCHORED GLYCOPROTEIN, PUTATIVE (AFU_ORTHOLOGUE AFUA_8G04860)-RELATED"/>
    <property type="match status" value="1"/>
</dbReference>
<accession>A0A395STU6</accession>
<dbReference type="Proteomes" id="UP000266234">
    <property type="component" value="Unassembled WGS sequence"/>
</dbReference>
<feature type="region of interest" description="Disordered" evidence="1">
    <location>
        <begin position="160"/>
        <end position="208"/>
    </location>
</feature>
<dbReference type="OrthoDB" id="4991875at2759"/>
<keyword evidence="2" id="KW-0732">Signal</keyword>
<proteinExistence type="predicted"/>
<comment type="caution">
    <text evidence="3">The sequence shown here is derived from an EMBL/GenBank/DDBJ whole genome shotgun (WGS) entry which is preliminary data.</text>
</comment>
<evidence type="ECO:0000313" key="4">
    <source>
        <dbReference type="Proteomes" id="UP000266234"/>
    </source>
</evidence>
<evidence type="ECO:0008006" key="5">
    <source>
        <dbReference type="Google" id="ProtNLM"/>
    </source>
</evidence>
<evidence type="ECO:0000256" key="1">
    <source>
        <dbReference type="SAM" id="MobiDB-lite"/>
    </source>
</evidence>
<evidence type="ECO:0000256" key="2">
    <source>
        <dbReference type="SAM" id="SignalP"/>
    </source>
</evidence>
<protein>
    <recommendedName>
        <fullName evidence="5">Gpi anchored</fullName>
    </recommendedName>
</protein>